<dbReference type="EMBL" id="FR904285">
    <property type="protein sequence ID" value="CDQ57304.1"/>
    <property type="molecule type" value="Genomic_DNA"/>
</dbReference>
<evidence type="ECO:0000313" key="2">
    <source>
        <dbReference type="Proteomes" id="UP000193380"/>
    </source>
</evidence>
<dbReference type="Proteomes" id="UP000193380">
    <property type="component" value="Unassembled WGS sequence"/>
</dbReference>
<dbReference type="STRING" id="8022.A0A060VWG1"/>
<dbReference type="PaxDb" id="8022-A0A060VWG1"/>
<sequence length="138" mass="16359">MLSIQHDFCHQNNWKLRTLKSDFNSWELGIERSSNLLLQVGNSGLFLELQRHRNLTLFFPPEFPVILDAPSIHRMPDFDDKICSRRTCSSEHSKCPCFYMFSKKSLHWSMFFLMERRKPVYIHQISGRFDVGNLASYL</sequence>
<reference evidence="1" key="1">
    <citation type="journal article" date="2014" name="Nat. Commun.">
        <title>The rainbow trout genome provides novel insights into evolution after whole-genome duplication in vertebrates.</title>
        <authorList>
            <person name="Berthelot C."/>
            <person name="Brunet F."/>
            <person name="Chalopin D."/>
            <person name="Juanchich A."/>
            <person name="Bernard M."/>
            <person name="Noel B."/>
            <person name="Bento P."/>
            <person name="Da Silva C."/>
            <person name="Labadie K."/>
            <person name="Alberti A."/>
            <person name="Aury J.M."/>
            <person name="Louis A."/>
            <person name="Dehais P."/>
            <person name="Bardou P."/>
            <person name="Montfort J."/>
            <person name="Klopp C."/>
            <person name="Cabau C."/>
            <person name="Gaspin C."/>
            <person name="Thorgaard G.H."/>
            <person name="Boussaha M."/>
            <person name="Quillet E."/>
            <person name="Guyomard R."/>
            <person name="Galiana D."/>
            <person name="Bobe J."/>
            <person name="Volff J.N."/>
            <person name="Genet C."/>
            <person name="Wincker P."/>
            <person name="Jaillon O."/>
            <person name="Roest Crollius H."/>
            <person name="Guiguen Y."/>
        </authorList>
    </citation>
    <scope>NUCLEOTIDE SEQUENCE [LARGE SCALE GENOMIC DNA]</scope>
</reference>
<proteinExistence type="predicted"/>
<organism evidence="1 2">
    <name type="scientific">Oncorhynchus mykiss</name>
    <name type="common">Rainbow trout</name>
    <name type="synonym">Salmo gairdneri</name>
    <dbReference type="NCBI Taxonomy" id="8022"/>
    <lineage>
        <taxon>Eukaryota</taxon>
        <taxon>Metazoa</taxon>
        <taxon>Chordata</taxon>
        <taxon>Craniata</taxon>
        <taxon>Vertebrata</taxon>
        <taxon>Euteleostomi</taxon>
        <taxon>Actinopterygii</taxon>
        <taxon>Neopterygii</taxon>
        <taxon>Teleostei</taxon>
        <taxon>Protacanthopterygii</taxon>
        <taxon>Salmoniformes</taxon>
        <taxon>Salmonidae</taxon>
        <taxon>Salmoninae</taxon>
        <taxon>Oncorhynchus</taxon>
    </lineage>
</organism>
<name>A0A060VWG1_ONCMY</name>
<evidence type="ECO:0000313" key="1">
    <source>
        <dbReference type="EMBL" id="CDQ57304.1"/>
    </source>
</evidence>
<accession>A0A060VWG1</accession>
<reference evidence="1" key="2">
    <citation type="submission" date="2014-03" db="EMBL/GenBank/DDBJ databases">
        <authorList>
            <person name="Genoscope - CEA"/>
        </authorList>
    </citation>
    <scope>NUCLEOTIDE SEQUENCE</scope>
</reference>
<dbReference type="AlphaFoldDB" id="A0A060VWG1"/>
<gene>
    <name evidence="1" type="ORF">GSONMT00070993001</name>
</gene>
<protein>
    <submittedName>
        <fullName evidence="1">Uncharacterized protein</fullName>
    </submittedName>
</protein>